<reference evidence="14 15" key="1">
    <citation type="submission" date="2015-02" db="EMBL/GenBank/DDBJ databases">
        <title>Evolution of amylase-binding proteins of oral streptococcal species.</title>
        <authorList>
            <person name="Haase E.M."/>
        </authorList>
    </citation>
    <scope>NUCLEOTIDE SEQUENCE [LARGE SCALE GENOMIC DNA]</scope>
    <source>
        <strain evidence="14 15">G9B</strain>
    </source>
</reference>
<evidence type="ECO:0000256" key="9">
    <source>
        <dbReference type="ARBA" id="ARBA00022857"/>
    </source>
</evidence>
<evidence type="ECO:0000313" key="15">
    <source>
        <dbReference type="Proteomes" id="UP000033658"/>
    </source>
</evidence>
<dbReference type="InterPro" id="IPR035904">
    <property type="entry name" value="Chorismate_synth_AroC_sf"/>
</dbReference>
<dbReference type="NCBIfam" id="NF003793">
    <property type="entry name" value="PRK05382.1"/>
    <property type="match status" value="1"/>
</dbReference>
<dbReference type="PANTHER" id="PTHR21085">
    <property type="entry name" value="CHORISMATE SYNTHASE"/>
    <property type="match status" value="1"/>
</dbReference>
<accession>A0AAW3H7N7</accession>
<keyword evidence="9 12" id="KW-0521">NADP</keyword>
<keyword evidence="10 12" id="KW-0057">Aromatic amino acid biosynthesis</keyword>
<comment type="caution">
    <text evidence="14">The sequence shown here is derived from an EMBL/GenBank/DDBJ whole genome shotgun (WGS) entry which is preliminary data.</text>
</comment>
<protein>
    <recommendedName>
        <fullName evidence="4 12">Chorismate synthase</fullName>
        <shortName evidence="12">CS</shortName>
        <ecNumber evidence="4 12">4.2.3.5</ecNumber>
    </recommendedName>
    <alternativeName>
        <fullName evidence="12">5-enolpyruvylshikimate-3-phosphate phospholyase</fullName>
    </alternativeName>
</protein>
<keyword evidence="11 12" id="KW-0456">Lyase</keyword>
<name>A0AAW3H7N7_STRGN</name>
<organism evidence="14 15">
    <name type="scientific">Streptococcus gordonii</name>
    <dbReference type="NCBI Taxonomy" id="1302"/>
    <lineage>
        <taxon>Bacteria</taxon>
        <taxon>Bacillati</taxon>
        <taxon>Bacillota</taxon>
        <taxon>Bacilli</taxon>
        <taxon>Lactobacillales</taxon>
        <taxon>Streptococcaceae</taxon>
        <taxon>Streptococcus</taxon>
    </lineage>
</organism>
<comment type="similarity">
    <text evidence="2 12 13">Belongs to the chorismate synthase family.</text>
</comment>
<evidence type="ECO:0000256" key="5">
    <source>
        <dbReference type="ARBA" id="ARBA00022605"/>
    </source>
</evidence>
<gene>
    <name evidence="14" type="primary">aroF</name>
    <name evidence="12" type="synonym">aroC</name>
    <name evidence="14" type="ORF">TZ86_00788</name>
</gene>
<feature type="binding site" evidence="12">
    <location>
        <position position="45"/>
    </location>
    <ligand>
        <name>NADP(+)</name>
        <dbReference type="ChEBI" id="CHEBI:58349"/>
    </ligand>
</feature>
<dbReference type="PROSITE" id="PS00787">
    <property type="entry name" value="CHORISMATE_SYNTHASE_1"/>
    <property type="match status" value="1"/>
</dbReference>
<feature type="binding site" evidence="12">
    <location>
        <begin position="251"/>
        <end position="252"/>
    </location>
    <ligand>
        <name>FMN</name>
        <dbReference type="ChEBI" id="CHEBI:58210"/>
    </ligand>
</feature>
<dbReference type="PANTHER" id="PTHR21085:SF0">
    <property type="entry name" value="CHORISMATE SYNTHASE"/>
    <property type="match status" value="1"/>
</dbReference>
<evidence type="ECO:0000256" key="1">
    <source>
        <dbReference type="ARBA" id="ARBA00005044"/>
    </source>
</evidence>
<dbReference type="GO" id="GO:0010181">
    <property type="term" value="F:FMN binding"/>
    <property type="evidence" value="ECO:0007669"/>
    <property type="project" value="TreeGrafter"/>
</dbReference>
<evidence type="ECO:0000256" key="2">
    <source>
        <dbReference type="ARBA" id="ARBA00008014"/>
    </source>
</evidence>
<dbReference type="GO" id="GO:0005829">
    <property type="term" value="C:cytosol"/>
    <property type="evidence" value="ECO:0007669"/>
    <property type="project" value="TreeGrafter"/>
</dbReference>
<comment type="pathway">
    <text evidence="1 12 13">Metabolic intermediate biosynthesis; chorismate biosynthesis; chorismate from D-erythrose 4-phosphate and phosphoenolpyruvate: step 7/7.</text>
</comment>
<comment type="catalytic activity">
    <reaction evidence="12 13">
        <text>5-O-(1-carboxyvinyl)-3-phosphoshikimate = chorismate + phosphate</text>
        <dbReference type="Rhea" id="RHEA:21020"/>
        <dbReference type="ChEBI" id="CHEBI:29748"/>
        <dbReference type="ChEBI" id="CHEBI:43474"/>
        <dbReference type="ChEBI" id="CHEBI:57701"/>
        <dbReference type="EC" id="4.2.3.5"/>
    </reaction>
</comment>
<comment type="cofactor">
    <cofactor evidence="12 13">
        <name>FMNH2</name>
        <dbReference type="ChEBI" id="CHEBI:57618"/>
    </cofactor>
    <text evidence="12 13">Reduced FMN (FMNH(2)).</text>
</comment>
<keyword evidence="7 12" id="KW-0288">FMN</keyword>
<comment type="function">
    <text evidence="12">Catalyzes the anti-1,4-elimination of the C-3 phosphate and the C-6 proR hydrogen from 5-enolpyruvylshikimate-3-phosphate (EPSP) to yield chorismate, which is the branch point compound that serves as the starting substrate for the three terminal pathways of aromatic amino acid biosynthesis. This reaction introduces a second double bond into the aromatic ring system.</text>
</comment>
<evidence type="ECO:0000313" key="14">
    <source>
        <dbReference type="EMBL" id="KJQ58943.1"/>
    </source>
</evidence>
<dbReference type="EMBL" id="JYGL01000001">
    <property type="protein sequence ID" value="KJQ58943.1"/>
    <property type="molecule type" value="Genomic_DNA"/>
</dbReference>
<sequence length="388" mass="42290">MRYLTAGESHGPRLTAIIEGVPAGLPLTADYINAELKRRQGGYGRGARMKIESDQVEITSGVRHGLTMGGPITLNVTNLDHQKWLEIMSVADVDEKKKGLRKITKPRPGHADLVGGMKYRFDDLRNSLERSSARETTMRVAVGAVAKRLLEEIGVEVASHIVTFGGIDIDVPNNLTVAEIKERAAQSEVSIVNPEREEEIKAYIDQIKKDGDTIGGVIETVVGGVPVGLGSYVQWDKKLDAKIAQGVVSINAFKGVEFGVGFEAGRLKGSQVMDEILWSEEDGFTRRTNNLGGFEGGMTNGQPIVVRGVMKPIPTLYKPLMSVDIETHEPYKAIVERSDPTALPAAGVVMESVVATVLATEVLEKFSSDNLEELKDAVARHREFVKNF</sequence>
<evidence type="ECO:0000256" key="4">
    <source>
        <dbReference type="ARBA" id="ARBA00013036"/>
    </source>
</evidence>
<dbReference type="GO" id="GO:0008652">
    <property type="term" value="P:amino acid biosynthetic process"/>
    <property type="evidence" value="ECO:0007669"/>
    <property type="project" value="UniProtKB-KW"/>
</dbReference>
<evidence type="ECO:0000256" key="3">
    <source>
        <dbReference type="ARBA" id="ARBA00011881"/>
    </source>
</evidence>
<feature type="binding site" evidence="12">
    <location>
        <begin position="311"/>
        <end position="315"/>
    </location>
    <ligand>
        <name>FMN</name>
        <dbReference type="ChEBI" id="CHEBI:58210"/>
    </ligand>
</feature>
<evidence type="ECO:0000256" key="6">
    <source>
        <dbReference type="ARBA" id="ARBA00022630"/>
    </source>
</evidence>
<dbReference type="RefSeq" id="WP_045503580.1">
    <property type="nucleotide sequence ID" value="NZ_JYGL01000001.1"/>
</dbReference>
<evidence type="ECO:0000256" key="7">
    <source>
        <dbReference type="ARBA" id="ARBA00022643"/>
    </source>
</evidence>
<evidence type="ECO:0000256" key="12">
    <source>
        <dbReference type="HAMAP-Rule" id="MF_00300"/>
    </source>
</evidence>
<feature type="binding site" evidence="12">
    <location>
        <position position="39"/>
    </location>
    <ligand>
        <name>NADP(+)</name>
        <dbReference type="ChEBI" id="CHEBI:58349"/>
    </ligand>
</feature>
<dbReference type="EC" id="4.2.3.5" evidence="4 12"/>
<evidence type="ECO:0000256" key="13">
    <source>
        <dbReference type="RuleBase" id="RU000605"/>
    </source>
</evidence>
<dbReference type="SUPFAM" id="SSF103263">
    <property type="entry name" value="Chorismate synthase, AroC"/>
    <property type="match status" value="1"/>
</dbReference>
<keyword evidence="5 12" id="KW-0028">Amino-acid biosynthesis</keyword>
<proteinExistence type="inferred from homology"/>
<dbReference type="GO" id="GO:0009073">
    <property type="term" value="P:aromatic amino acid family biosynthetic process"/>
    <property type="evidence" value="ECO:0007669"/>
    <property type="project" value="UniProtKB-KW"/>
</dbReference>
<dbReference type="NCBIfam" id="TIGR00033">
    <property type="entry name" value="aroC"/>
    <property type="match status" value="1"/>
</dbReference>
<dbReference type="PROSITE" id="PS00788">
    <property type="entry name" value="CHORISMATE_SYNTHASE_2"/>
    <property type="match status" value="1"/>
</dbReference>
<keyword evidence="8 12" id="KW-0274">FAD</keyword>
<dbReference type="Proteomes" id="UP000033658">
    <property type="component" value="Unassembled WGS sequence"/>
</dbReference>
<dbReference type="InterPro" id="IPR000453">
    <property type="entry name" value="Chorismate_synth"/>
</dbReference>
<dbReference type="AlphaFoldDB" id="A0AAW3H7N7"/>
<dbReference type="PIRSF" id="PIRSF001456">
    <property type="entry name" value="Chorismate_synth"/>
    <property type="match status" value="1"/>
</dbReference>
<dbReference type="Pfam" id="PF01264">
    <property type="entry name" value="Chorismate_synt"/>
    <property type="match status" value="1"/>
</dbReference>
<feature type="binding site" evidence="12">
    <location>
        <position position="337"/>
    </location>
    <ligand>
        <name>FMN</name>
        <dbReference type="ChEBI" id="CHEBI:58210"/>
    </ligand>
</feature>
<dbReference type="GO" id="GO:0009423">
    <property type="term" value="P:chorismate biosynthetic process"/>
    <property type="evidence" value="ECO:0007669"/>
    <property type="project" value="UniProtKB-UniRule"/>
</dbReference>
<evidence type="ECO:0000256" key="11">
    <source>
        <dbReference type="ARBA" id="ARBA00023239"/>
    </source>
</evidence>
<dbReference type="HAMAP" id="MF_00300">
    <property type="entry name" value="Chorismate_synth"/>
    <property type="match status" value="1"/>
</dbReference>
<dbReference type="FunFam" id="3.60.150.10:FF:000002">
    <property type="entry name" value="Chorismate synthase"/>
    <property type="match status" value="1"/>
</dbReference>
<feature type="binding site" evidence="12">
    <location>
        <begin position="130"/>
        <end position="132"/>
    </location>
    <ligand>
        <name>FMN</name>
        <dbReference type="ChEBI" id="CHEBI:58210"/>
    </ligand>
</feature>
<comment type="subunit">
    <text evidence="3 12">Homotetramer.</text>
</comment>
<keyword evidence="6 12" id="KW-0285">Flavoprotein</keyword>
<dbReference type="CDD" id="cd07304">
    <property type="entry name" value="Chorismate_synthase"/>
    <property type="match status" value="1"/>
</dbReference>
<feature type="binding site" evidence="12">
    <location>
        <position position="296"/>
    </location>
    <ligand>
        <name>FMN</name>
        <dbReference type="ChEBI" id="CHEBI:58210"/>
    </ligand>
</feature>
<evidence type="ECO:0000256" key="8">
    <source>
        <dbReference type="ARBA" id="ARBA00022827"/>
    </source>
</evidence>
<dbReference type="PROSITE" id="PS00789">
    <property type="entry name" value="CHORISMATE_SYNTHASE_3"/>
    <property type="match status" value="1"/>
</dbReference>
<dbReference type="Gene3D" id="3.60.150.10">
    <property type="entry name" value="Chorismate synthase AroC"/>
    <property type="match status" value="1"/>
</dbReference>
<dbReference type="InterPro" id="IPR020541">
    <property type="entry name" value="Chorismate_synthase_CS"/>
</dbReference>
<dbReference type="GO" id="GO:0004107">
    <property type="term" value="F:chorismate synthase activity"/>
    <property type="evidence" value="ECO:0007669"/>
    <property type="project" value="UniProtKB-UniRule"/>
</dbReference>
<evidence type="ECO:0000256" key="10">
    <source>
        <dbReference type="ARBA" id="ARBA00023141"/>
    </source>
</evidence>